<gene>
    <name evidence="1" type="ORF">ACJMK2_033698</name>
</gene>
<reference evidence="1 2" key="1">
    <citation type="submission" date="2024-11" db="EMBL/GenBank/DDBJ databases">
        <title>Chromosome-level genome assembly of the freshwater bivalve Anodonta woodiana.</title>
        <authorList>
            <person name="Chen X."/>
        </authorList>
    </citation>
    <scope>NUCLEOTIDE SEQUENCE [LARGE SCALE GENOMIC DNA]</scope>
    <source>
        <strain evidence="1">MN2024</strain>
        <tissue evidence="1">Gills</tissue>
    </source>
</reference>
<name>A0ABD3WP61_SINWO</name>
<dbReference type="AlphaFoldDB" id="A0ABD3WP61"/>
<accession>A0ABD3WP61</accession>
<dbReference type="Proteomes" id="UP001634394">
    <property type="component" value="Unassembled WGS sequence"/>
</dbReference>
<evidence type="ECO:0000313" key="2">
    <source>
        <dbReference type="Proteomes" id="UP001634394"/>
    </source>
</evidence>
<protein>
    <submittedName>
        <fullName evidence="1">Uncharacterized protein</fullName>
    </submittedName>
</protein>
<organism evidence="1 2">
    <name type="scientific">Sinanodonta woodiana</name>
    <name type="common">Chinese pond mussel</name>
    <name type="synonym">Anodonta woodiana</name>
    <dbReference type="NCBI Taxonomy" id="1069815"/>
    <lineage>
        <taxon>Eukaryota</taxon>
        <taxon>Metazoa</taxon>
        <taxon>Spiralia</taxon>
        <taxon>Lophotrochozoa</taxon>
        <taxon>Mollusca</taxon>
        <taxon>Bivalvia</taxon>
        <taxon>Autobranchia</taxon>
        <taxon>Heteroconchia</taxon>
        <taxon>Palaeoheterodonta</taxon>
        <taxon>Unionida</taxon>
        <taxon>Unionoidea</taxon>
        <taxon>Unionidae</taxon>
        <taxon>Unioninae</taxon>
        <taxon>Sinanodonta</taxon>
    </lineage>
</organism>
<keyword evidence="2" id="KW-1185">Reference proteome</keyword>
<proteinExistence type="predicted"/>
<comment type="caution">
    <text evidence="1">The sequence shown here is derived from an EMBL/GenBank/DDBJ whole genome shotgun (WGS) entry which is preliminary data.</text>
</comment>
<dbReference type="EMBL" id="JBJQND010000005">
    <property type="protein sequence ID" value="KAL3875781.1"/>
    <property type="molecule type" value="Genomic_DNA"/>
</dbReference>
<evidence type="ECO:0000313" key="1">
    <source>
        <dbReference type="EMBL" id="KAL3875781.1"/>
    </source>
</evidence>
<sequence>MAVWIPLESDHSISSDAWQYGYGLNQTTPRSVQMLDCMDMVRMRPLNQFRCMAVWIPLESDHSISSDARLYGYGLNQTTPRSVQMLDCMDMVRMRPLNQFRCMAVWIWLESDHSSISSDA</sequence>